<feature type="compositionally biased region" description="Polar residues" evidence="1">
    <location>
        <begin position="187"/>
        <end position="196"/>
    </location>
</feature>
<feature type="compositionally biased region" description="Polar residues" evidence="1">
    <location>
        <begin position="1"/>
        <end position="10"/>
    </location>
</feature>
<feature type="compositionally biased region" description="Basic residues" evidence="1">
    <location>
        <begin position="11"/>
        <end position="30"/>
    </location>
</feature>
<feature type="region of interest" description="Disordered" evidence="1">
    <location>
        <begin position="1"/>
        <end position="71"/>
    </location>
</feature>
<feature type="region of interest" description="Disordered" evidence="1">
    <location>
        <begin position="155"/>
        <end position="264"/>
    </location>
</feature>
<name>A0AAN7HU03_9PEZI</name>
<feature type="compositionally biased region" description="Polar residues" evidence="1">
    <location>
        <begin position="94"/>
        <end position="104"/>
    </location>
</feature>
<feature type="compositionally biased region" description="Polar residues" evidence="1">
    <location>
        <begin position="204"/>
        <end position="213"/>
    </location>
</feature>
<keyword evidence="3" id="KW-1185">Reference proteome</keyword>
<accession>A0AAN7HU03</accession>
<organism evidence="2 3">
    <name type="scientific">Corynascus novoguineensis</name>
    <dbReference type="NCBI Taxonomy" id="1126955"/>
    <lineage>
        <taxon>Eukaryota</taxon>
        <taxon>Fungi</taxon>
        <taxon>Dikarya</taxon>
        <taxon>Ascomycota</taxon>
        <taxon>Pezizomycotina</taxon>
        <taxon>Sordariomycetes</taxon>
        <taxon>Sordariomycetidae</taxon>
        <taxon>Sordariales</taxon>
        <taxon>Chaetomiaceae</taxon>
        <taxon>Corynascus</taxon>
    </lineage>
</organism>
<evidence type="ECO:0000313" key="3">
    <source>
        <dbReference type="Proteomes" id="UP001303647"/>
    </source>
</evidence>
<sequence length="297" mass="32080">MLCGLQPTSSHNHHNLFRGFRGHRSLRHQKNNTSQPVAGREEDMQRHHQHLPSDASSLARPSIDSTSSRRTDLSIDWDPLRLHPSFAPGPSPPLQNAFSESASRPYQPHELRHARSSRPPRQLPSSLSPSQLHDRNSSSDTVIYDGFDFGFSSNSSSNNNNNNNNNNNSTISTGSNNHHPTAALANFVTNANTPTSGRRRAPSLTPSEASSECSLTFSGSSAASSSLSGEEMGDGLGLTLGLTPAPAPRPRPRPGAAGAGSSEDADYFIRRGEWKRRGIVFIDSGPPLAGEDETFEI</sequence>
<feature type="region of interest" description="Disordered" evidence="1">
    <location>
        <begin position="84"/>
        <end position="139"/>
    </location>
</feature>
<reference evidence="2" key="2">
    <citation type="submission" date="2023-05" db="EMBL/GenBank/DDBJ databases">
        <authorList>
            <consortium name="Lawrence Berkeley National Laboratory"/>
            <person name="Steindorff A."/>
            <person name="Hensen N."/>
            <person name="Bonometti L."/>
            <person name="Westerberg I."/>
            <person name="Brannstrom I.O."/>
            <person name="Guillou S."/>
            <person name="Cros-Aarteil S."/>
            <person name="Calhoun S."/>
            <person name="Haridas S."/>
            <person name="Kuo A."/>
            <person name="Mondo S."/>
            <person name="Pangilinan J."/>
            <person name="Riley R."/>
            <person name="Labutti K."/>
            <person name="Andreopoulos B."/>
            <person name="Lipzen A."/>
            <person name="Chen C."/>
            <person name="Yanf M."/>
            <person name="Daum C."/>
            <person name="Ng V."/>
            <person name="Clum A."/>
            <person name="Ohm R."/>
            <person name="Martin F."/>
            <person name="Silar P."/>
            <person name="Natvig D."/>
            <person name="Lalanne C."/>
            <person name="Gautier V."/>
            <person name="Ament-Velasquez S.L."/>
            <person name="Kruys A."/>
            <person name="Hutchinson M.I."/>
            <person name="Powell A.J."/>
            <person name="Barry K."/>
            <person name="Miller A.N."/>
            <person name="Grigoriev I.V."/>
            <person name="Debuchy R."/>
            <person name="Gladieux P."/>
            <person name="Thoren M.H."/>
            <person name="Johannesson H."/>
        </authorList>
    </citation>
    <scope>NUCLEOTIDE SEQUENCE</scope>
    <source>
        <strain evidence="2">CBS 359.72</strain>
    </source>
</reference>
<gene>
    <name evidence="2" type="ORF">C7999DRAFT_38046</name>
</gene>
<dbReference type="Proteomes" id="UP001303647">
    <property type="component" value="Unassembled WGS sequence"/>
</dbReference>
<feature type="compositionally biased region" description="Low complexity" evidence="1">
    <location>
        <begin position="119"/>
        <end position="131"/>
    </location>
</feature>
<comment type="caution">
    <text evidence="2">The sequence shown here is derived from an EMBL/GenBank/DDBJ whole genome shotgun (WGS) entry which is preliminary data.</text>
</comment>
<feature type="compositionally biased region" description="Low complexity" evidence="1">
    <location>
        <begin position="155"/>
        <end position="177"/>
    </location>
</feature>
<evidence type="ECO:0000313" key="2">
    <source>
        <dbReference type="EMBL" id="KAK4250909.1"/>
    </source>
</evidence>
<evidence type="ECO:0000256" key="1">
    <source>
        <dbReference type="SAM" id="MobiDB-lite"/>
    </source>
</evidence>
<proteinExistence type="predicted"/>
<dbReference type="AlphaFoldDB" id="A0AAN7HU03"/>
<dbReference type="EMBL" id="MU857609">
    <property type="protein sequence ID" value="KAK4250909.1"/>
    <property type="molecule type" value="Genomic_DNA"/>
</dbReference>
<protein>
    <submittedName>
        <fullName evidence="2">Uncharacterized protein</fullName>
    </submittedName>
</protein>
<feature type="compositionally biased region" description="Low complexity" evidence="1">
    <location>
        <begin position="214"/>
        <end position="229"/>
    </location>
</feature>
<reference evidence="2" key="1">
    <citation type="journal article" date="2023" name="Mol. Phylogenet. Evol.">
        <title>Genome-scale phylogeny and comparative genomics of the fungal order Sordariales.</title>
        <authorList>
            <person name="Hensen N."/>
            <person name="Bonometti L."/>
            <person name="Westerberg I."/>
            <person name="Brannstrom I.O."/>
            <person name="Guillou S."/>
            <person name="Cros-Aarteil S."/>
            <person name="Calhoun S."/>
            <person name="Haridas S."/>
            <person name="Kuo A."/>
            <person name="Mondo S."/>
            <person name="Pangilinan J."/>
            <person name="Riley R."/>
            <person name="LaButti K."/>
            <person name="Andreopoulos B."/>
            <person name="Lipzen A."/>
            <person name="Chen C."/>
            <person name="Yan M."/>
            <person name="Daum C."/>
            <person name="Ng V."/>
            <person name="Clum A."/>
            <person name="Steindorff A."/>
            <person name="Ohm R.A."/>
            <person name="Martin F."/>
            <person name="Silar P."/>
            <person name="Natvig D.O."/>
            <person name="Lalanne C."/>
            <person name="Gautier V."/>
            <person name="Ament-Velasquez S.L."/>
            <person name="Kruys A."/>
            <person name="Hutchinson M.I."/>
            <person name="Powell A.J."/>
            <person name="Barry K."/>
            <person name="Miller A.N."/>
            <person name="Grigoriev I.V."/>
            <person name="Debuchy R."/>
            <person name="Gladieux P."/>
            <person name="Hiltunen Thoren M."/>
            <person name="Johannesson H."/>
        </authorList>
    </citation>
    <scope>NUCLEOTIDE SEQUENCE</scope>
    <source>
        <strain evidence="2">CBS 359.72</strain>
    </source>
</reference>